<feature type="domain" description="Putative Flp pilus-assembly TadG-like N-terminal" evidence="3">
    <location>
        <begin position="19"/>
        <end position="64"/>
    </location>
</feature>
<reference evidence="4 5" key="1">
    <citation type="submission" date="2019-06" db="EMBL/GenBank/DDBJ databases">
        <title>Sequencing the genomes of 1000 actinobacteria strains.</title>
        <authorList>
            <person name="Klenk H.-P."/>
        </authorList>
    </citation>
    <scope>NUCLEOTIDE SEQUENCE [LARGE SCALE GENOMIC DNA]</scope>
    <source>
        <strain evidence="4 5">DSM 45015</strain>
    </source>
</reference>
<dbReference type="InterPro" id="IPR021202">
    <property type="entry name" value="Rv3654c-like"/>
</dbReference>
<sequence>MTGPLNRATAASGGGADSGSGTVWVLALCLVLWCCAAAVLVVTSVRADRHQAAAAADLAALAAAHRVDGGPQGVCSTARDTAEANGARLAECTRRGRTVTVETRMPTPVWPGEVRARSRAGPSRLE</sequence>
<accession>A0A543NA66</accession>
<dbReference type="NCBIfam" id="TIGR03816">
    <property type="entry name" value="tadE_like_DECH"/>
    <property type="match status" value="1"/>
</dbReference>
<feature type="region of interest" description="Disordered" evidence="1">
    <location>
        <begin position="104"/>
        <end position="126"/>
    </location>
</feature>
<feature type="transmembrane region" description="Helical" evidence="2">
    <location>
        <begin position="23"/>
        <end position="42"/>
    </location>
</feature>
<keyword evidence="2" id="KW-0472">Membrane</keyword>
<name>A0A543NA66_9ACTN</name>
<evidence type="ECO:0000313" key="4">
    <source>
        <dbReference type="EMBL" id="TQN28706.1"/>
    </source>
</evidence>
<keyword evidence="5" id="KW-1185">Reference proteome</keyword>
<comment type="caution">
    <text evidence="4">The sequence shown here is derived from an EMBL/GenBank/DDBJ whole genome shotgun (WGS) entry which is preliminary data.</text>
</comment>
<dbReference type="InterPro" id="IPR028087">
    <property type="entry name" value="Tad_N"/>
</dbReference>
<protein>
    <submittedName>
        <fullName evidence="4">Secretion/DNA translocation related TadE-like protein</fullName>
    </submittedName>
</protein>
<dbReference type="RefSeq" id="WP_246062459.1">
    <property type="nucleotide sequence ID" value="NZ_VFQC01000002.1"/>
</dbReference>
<dbReference type="Proteomes" id="UP000317422">
    <property type="component" value="Unassembled WGS sequence"/>
</dbReference>
<evidence type="ECO:0000259" key="3">
    <source>
        <dbReference type="Pfam" id="PF13400"/>
    </source>
</evidence>
<dbReference type="Pfam" id="PF13400">
    <property type="entry name" value="Tad"/>
    <property type="match status" value="1"/>
</dbReference>
<organism evidence="4 5">
    <name type="scientific">Haloactinospora alba</name>
    <dbReference type="NCBI Taxonomy" id="405555"/>
    <lineage>
        <taxon>Bacteria</taxon>
        <taxon>Bacillati</taxon>
        <taxon>Actinomycetota</taxon>
        <taxon>Actinomycetes</taxon>
        <taxon>Streptosporangiales</taxon>
        <taxon>Nocardiopsidaceae</taxon>
        <taxon>Haloactinospora</taxon>
    </lineage>
</organism>
<evidence type="ECO:0000256" key="2">
    <source>
        <dbReference type="SAM" id="Phobius"/>
    </source>
</evidence>
<dbReference type="AlphaFoldDB" id="A0A543NA66"/>
<evidence type="ECO:0000256" key="1">
    <source>
        <dbReference type="SAM" id="MobiDB-lite"/>
    </source>
</evidence>
<gene>
    <name evidence="4" type="ORF">FHX37_4066</name>
</gene>
<proteinExistence type="predicted"/>
<keyword evidence="2" id="KW-1133">Transmembrane helix</keyword>
<dbReference type="EMBL" id="VFQC01000002">
    <property type="protein sequence ID" value="TQN28706.1"/>
    <property type="molecule type" value="Genomic_DNA"/>
</dbReference>
<evidence type="ECO:0000313" key="5">
    <source>
        <dbReference type="Proteomes" id="UP000317422"/>
    </source>
</evidence>
<keyword evidence="2" id="KW-0812">Transmembrane</keyword>